<evidence type="ECO:0000313" key="3">
    <source>
        <dbReference type="EMBL" id="SNB80174.1"/>
    </source>
</evidence>
<dbReference type="InterPro" id="IPR017927">
    <property type="entry name" value="FAD-bd_FR_type"/>
</dbReference>
<dbReference type="Pfam" id="PF00111">
    <property type="entry name" value="Fer2"/>
    <property type="match status" value="1"/>
</dbReference>
<dbReference type="PRINTS" id="PR00410">
    <property type="entry name" value="PHEHYDRXLASE"/>
</dbReference>
<dbReference type="Gene3D" id="3.10.20.30">
    <property type="match status" value="1"/>
</dbReference>
<organism evidence="3 4">
    <name type="scientific">Rhodoblastus acidophilus</name>
    <name type="common">Rhodopseudomonas acidophila</name>
    <dbReference type="NCBI Taxonomy" id="1074"/>
    <lineage>
        <taxon>Bacteria</taxon>
        <taxon>Pseudomonadati</taxon>
        <taxon>Pseudomonadota</taxon>
        <taxon>Alphaproteobacteria</taxon>
        <taxon>Hyphomicrobiales</taxon>
        <taxon>Rhodoblastaceae</taxon>
        <taxon>Rhodoblastus</taxon>
    </lineage>
</organism>
<dbReference type="GO" id="GO:0051537">
    <property type="term" value="F:2 iron, 2 sulfur cluster binding"/>
    <property type="evidence" value="ECO:0007669"/>
    <property type="project" value="InterPro"/>
</dbReference>
<dbReference type="InterPro" id="IPR008333">
    <property type="entry name" value="Cbr1-like_FAD-bd_dom"/>
</dbReference>
<dbReference type="InterPro" id="IPR050415">
    <property type="entry name" value="MRET"/>
</dbReference>
<dbReference type="PROSITE" id="PS51384">
    <property type="entry name" value="FAD_FR"/>
    <property type="match status" value="1"/>
</dbReference>
<dbReference type="InterPro" id="IPR001433">
    <property type="entry name" value="OxRdtase_FAD/NAD-bd"/>
</dbReference>
<dbReference type="Pfam" id="PF00175">
    <property type="entry name" value="NAD_binding_1"/>
    <property type="match status" value="1"/>
</dbReference>
<feature type="domain" description="FAD-binding FR-type" evidence="2">
    <location>
        <begin position="88"/>
        <end position="189"/>
    </location>
</feature>
<dbReference type="InterPro" id="IPR039261">
    <property type="entry name" value="FNR_nucleotide-bd"/>
</dbReference>
<keyword evidence="4" id="KW-1185">Reference proteome</keyword>
<dbReference type="AlphaFoldDB" id="A0A212S4S2"/>
<name>A0A212S4S2_RHOAC</name>
<dbReference type="SUPFAM" id="SSF52343">
    <property type="entry name" value="Ferredoxin reductase-like, C-terminal NADP-linked domain"/>
    <property type="match status" value="1"/>
</dbReference>
<keyword evidence="3" id="KW-0223">Dioxygenase</keyword>
<dbReference type="Proteomes" id="UP000198418">
    <property type="component" value="Unassembled WGS sequence"/>
</dbReference>
<dbReference type="PROSITE" id="PS00197">
    <property type="entry name" value="2FE2S_FER_1"/>
    <property type="match status" value="1"/>
</dbReference>
<sequence>MSRQTFQVEIADMGSFRARAGETLLDAALMSGVDMPHDCRSGTCGSCRCTVSSGSVEGGATDSPGDVLACQAKVMSDLQIVVEETPPVESFSATVKAIRDLSVDVAKVSLAVKGPFEMLPGQYVQVRFAGFPARCYSPSAPLEGPLERGVIRLQIKRVRNGRVSSALGREIQPGHKVKVIGPYGSAWLRPGQTNRLVLVASGAGFAPIWSIAHAALCEMPDREIVVVVGANSVSDFYMAPALWRLVAFPKTQVISVLRNADRRHPDLPVGSPVDHLPALRPGDIVYACGAPRMVEAVGAVARAAGAACYADPFVPGHGSAAGFWEPFARAVAAPLQMLRRSGARASTTA</sequence>
<evidence type="ECO:0000313" key="4">
    <source>
        <dbReference type="Proteomes" id="UP000198418"/>
    </source>
</evidence>
<dbReference type="RefSeq" id="WP_088521940.1">
    <property type="nucleotide sequence ID" value="NZ_FYDG01000012.1"/>
</dbReference>
<keyword evidence="3" id="KW-0560">Oxidoreductase</keyword>
<feature type="domain" description="2Fe-2S ferredoxin-type" evidence="1">
    <location>
        <begin position="6"/>
        <end position="86"/>
    </location>
</feature>
<protein>
    <submittedName>
        <fullName evidence="3">3-phenylpropionate/trans-cinnamate dioxygenase ferredoxin reductase subunit</fullName>
    </submittedName>
</protein>
<dbReference type="Pfam" id="PF00970">
    <property type="entry name" value="FAD_binding_6"/>
    <property type="match status" value="1"/>
</dbReference>
<accession>A0A212S4S2</accession>
<dbReference type="PANTHER" id="PTHR47354">
    <property type="entry name" value="NADH OXIDOREDUCTASE HCR"/>
    <property type="match status" value="1"/>
</dbReference>
<gene>
    <name evidence="3" type="ORF">SAMN06265338_11286</name>
</gene>
<dbReference type="InterPro" id="IPR006058">
    <property type="entry name" value="2Fe2S_fd_BS"/>
</dbReference>
<proteinExistence type="predicted"/>
<dbReference type="InterPro" id="IPR017938">
    <property type="entry name" value="Riboflavin_synthase-like_b-brl"/>
</dbReference>
<dbReference type="CDD" id="cd00207">
    <property type="entry name" value="fer2"/>
    <property type="match status" value="1"/>
</dbReference>
<dbReference type="PROSITE" id="PS51085">
    <property type="entry name" value="2FE2S_FER_2"/>
    <property type="match status" value="1"/>
</dbReference>
<dbReference type="GO" id="GO:0051213">
    <property type="term" value="F:dioxygenase activity"/>
    <property type="evidence" value="ECO:0007669"/>
    <property type="project" value="UniProtKB-KW"/>
</dbReference>
<dbReference type="SUPFAM" id="SSF63380">
    <property type="entry name" value="Riboflavin synthase domain-like"/>
    <property type="match status" value="1"/>
</dbReference>
<dbReference type="OrthoDB" id="9806195at2"/>
<dbReference type="Gene3D" id="3.40.50.80">
    <property type="entry name" value="Nucleotide-binding domain of ferredoxin-NADP reductase (FNR) module"/>
    <property type="match status" value="1"/>
</dbReference>
<dbReference type="EMBL" id="FYDG01000012">
    <property type="protein sequence ID" value="SNB80174.1"/>
    <property type="molecule type" value="Genomic_DNA"/>
</dbReference>
<dbReference type="PANTHER" id="PTHR47354:SF5">
    <property type="entry name" value="PROTEIN RFBI"/>
    <property type="match status" value="1"/>
</dbReference>
<evidence type="ECO:0000259" key="1">
    <source>
        <dbReference type="PROSITE" id="PS51085"/>
    </source>
</evidence>
<evidence type="ECO:0000259" key="2">
    <source>
        <dbReference type="PROSITE" id="PS51384"/>
    </source>
</evidence>
<dbReference type="Gene3D" id="2.40.30.10">
    <property type="entry name" value="Translation factors"/>
    <property type="match status" value="1"/>
</dbReference>
<dbReference type="InterPro" id="IPR012675">
    <property type="entry name" value="Beta-grasp_dom_sf"/>
</dbReference>
<dbReference type="SUPFAM" id="SSF54292">
    <property type="entry name" value="2Fe-2S ferredoxin-like"/>
    <property type="match status" value="1"/>
</dbReference>
<dbReference type="InterPro" id="IPR001041">
    <property type="entry name" value="2Fe-2S_ferredoxin-type"/>
</dbReference>
<reference evidence="4" key="1">
    <citation type="submission" date="2017-06" db="EMBL/GenBank/DDBJ databases">
        <authorList>
            <person name="Varghese N."/>
            <person name="Submissions S."/>
        </authorList>
    </citation>
    <scope>NUCLEOTIDE SEQUENCE [LARGE SCALE GENOMIC DNA]</scope>
    <source>
        <strain evidence="4">DSM 137</strain>
    </source>
</reference>
<dbReference type="InterPro" id="IPR036010">
    <property type="entry name" value="2Fe-2S_ferredoxin-like_sf"/>
</dbReference>